<proteinExistence type="predicted"/>
<organism evidence="1 2">
    <name type="scientific">Bauhinia variegata</name>
    <name type="common">Purple orchid tree</name>
    <name type="synonym">Phanera variegata</name>
    <dbReference type="NCBI Taxonomy" id="167791"/>
    <lineage>
        <taxon>Eukaryota</taxon>
        <taxon>Viridiplantae</taxon>
        <taxon>Streptophyta</taxon>
        <taxon>Embryophyta</taxon>
        <taxon>Tracheophyta</taxon>
        <taxon>Spermatophyta</taxon>
        <taxon>Magnoliopsida</taxon>
        <taxon>eudicotyledons</taxon>
        <taxon>Gunneridae</taxon>
        <taxon>Pentapetalae</taxon>
        <taxon>rosids</taxon>
        <taxon>fabids</taxon>
        <taxon>Fabales</taxon>
        <taxon>Fabaceae</taxon>
        <taxon>Cercidoideae</taxon>
        <taxon>Cercideae</taxon>
        <taxon>Bauhiniinae</taxon>
        <taxon>Bauhinia</taxon>
    </lineage>
</organism>
<comment type="caution">
    <text evidence="1">The sequence shown here is derived from an EMBL/GenBank/DDBJ whole genome shotgun (WGS) entry which is preliminary data.</text>
</comment>
<dbReference type="EMBL" id="CM039430">
    <property type="protein sequence ID" value="KAI4343685.1"/>
    <property type="molecule type" value="Genomic_DNA"/>
</dbReference>
<name>A0ACB9P9Q9_BAUVA</name>
<accession>A0ACB9P9Q9</accession>
<protein>
    <submittedName>
        <fullName evidence="1">Uncharacterized protein</fullName>
    </submittedName>
</protein>
<keyword evidence="2" id="KW-1185">Reference proteome</keyword>
<evidence type="ECO:0000313" key="1">
    <source>
        <dbReference type="EMBL" id="KAI4343685.1"/>
    </source>
</evidence>
<gene>
    <name evidence="1" type="ORF">L6164_011004</name>
</gene>
<reference evidence="1 2" key="1">
    <citation type="journal article" date="2022" name="DNA Res.">
        <title>Chromosomal-level genome assembly of the orchid tree Bauhinia variegata (Leguminosae; Cercidoideae) supports the allotetraploid origin hypothesis of Bauhinia.</title>
        <authorList>
            <person name="Zhong Y."/>
            <person name="Chen Y."/>
            <person name="Zheng D."/>
            <person name="Pang J."/>
            <person name="Liu Y."/>
            <person name="Luo S."/>
            <person name="Meng S."/>
            <person name="Qian L."/>
            <person name="Wei D."/>
            <person name="Dai S."/>
            <person name="Zhou R."/>
        </authorList>
    </citation>
    <scope>NUCLEOTIDE SEQUENCE [LARGE SCALE GENOMIC DNA]</scope>
    <source>
        <strain evidence="1">BV-YZ2020</strain>
    </source>
</reference>
<evidence type="ECO:0000313" key="2">
    <source>
        <dbReference type="Proteomes" id="UP000828941"/>
    </source>
</evidence>
<sequence length="72" mass="8169">MRILSFTSVPGNLSDEDKWRAQYGQVTESGKEMVTGFRMVDFCGIGKWLEDVQQMENMRSAPICEAHLDLGK</sequence>
<dbReference type="Proteomes" id="UP000828941">
    <property type="component" value="Chromosome 5"/>
</dbReference>